<organism evidence="3 4">
    <name type="scientific">Petrolisthes manimaculis</name>
    <dbReference type="NCBI Taxonomy" id="1843537"/>
    <lineage>
        <taxon>Eukaryota</taxon>
        <taxon>Metazoa</taxon>
        <taxon>Ecdysozoa</taxon>
        <taxon>Arthropoda</taxon>
        <taxon>Crustacea</taxon>
        <taxon>Multicrustacea</taxon>
        <taxon>Malacostraca</taxon>
        <taxon>Eumalacostraca</taxon>
        <taxon>Eucarida</taxon>
        <taxon>Decapoda</taxon>
        <taxon>Pleocyemata</taxon>
        <taxon>Anomura</taxon>
        <taxon>Galatheoidea</taxon>
        <taxon>Porcellanidae</taxon>
        <taxon>Petrolisthes</taxon>
    </lineage>
</organism>
<dbReference type="EMBL" id="JAWZYT010000643">
    <property type="protein sequence ID" value="KAK4320696.1"/>
    <property type="molecule type" value="Genomic_DNA"/>
</dbReference>
<evidence type="ECO:0000313" key="4">
    <source>
        <dbReference type="Proteomes" id="UP001292094"/>
    </source>
</evidence>
<proteinExistence type="predicted"/>
<dbReference type="InterPro" id="IPR007527">
    <property type="entry name" value="Znf_SWIM"/>
</dbReference>
<accession>A0AAE1Q6S9</accession>
<keyword evidence="1" id="KW-0863">Zinc-finger</keyword>
<keyword evidence="4" id="KW-1185">Reference proteome</keyword>
<reference evidence="3" key="1">
    <citation type="submission" date="2023-11" db="EMBL/GenBank/DDBJ databases">
        <title>Genome assemblies of two species of porcelain crab, Petrolisthes cinctipes and Petrolisthes manimaculis (Anomura: Porcellanidae).</title>
        <authorList>
            <person name="Angst P."/>
        </authorList>
    </citation>
    <scope>NUCLEOTIDE SEQUENCE</scope>
    <source>
        <strain evidence="3">PB745_02</strain>
        <tissue evidence="3">Gill</tissue>
    </source>
</reference>
<sequence length="292" mass="32678">MDVLRGHETNNFAESNITIIKDIILNRCKAFNTNQLLLFMNEVYDVYMKQRLLAVALGRKKINVPVNTSSSPSVANISKCNKHEFIVNSTSQDGVQYNVNMNIGICDCKTGQTGKVCKHQVACSEAYLMELPQVFISTPKTRQWIAEIVLGKDKMLPSEFFDNFMKYPDNVVENNNNNEEIQVPSIPSAQIRKECDNSEGDGEVLVPSTSTDANIVEIVSDDDDDFVENVPDPTKKTSKVAVESLDKLHNTLFTLFSKFEDDNVLGGLQKIIKIFDNPSQRSDVPLVCSSRT</sequence>
<dbReference type="PROSITE" id="PS50966">
    <property type="entry name" value="ZF_SWIM"/>
    <property type="match status" value="1"/>
</dbReference>
<gene>
    <name evidence="3" type="ORF">Pmani_008450</name>
</gene>
<dbReference type="AlphaFoldDB" id="A0AAE1Q6S9"/>
<comment type="caution">
    <text evidence="3">The sequence shown here is derived from an EMBL/GenBank/DDBJ whole genome shotgun (WGS) entry which is preliminary data.</text>
</comment>
<dbReference type="Proteomes" id="UP001292094">
    <property type="component" value="Unassembled WGS sequence"/>
</dbReference>
<keyword evidence="1" id="KW-0862">Zinc</keyword>
<name>A0AAE1Q6S9_9EUCA</name>
<keyword evidence="1" id="KW-0479">Metal-binding</keyword>
<protein>
    <recommendedName>
        <fullName evidence="2">SWIM-type domain-containing protein</fullName>
    </recommendedName>
</protein>
<dbReference type="PANTHER" id="PTHR35385:SF2">
    <property type="entry name" value="PROTEIN B, PUTATIVE-RELATED"/>
    <property type="match status" value="1"/>
</dbReference>
<dbReference type="GO" id="GO:0008270">
    <property type="term" value="F:zinc ion binding"/>
    <property type="evidence" value="ECO:0007669"/>
    <property type="project" value="UniProtKB-KW"/>
</dbReference>
<evidence type="ECO:0000256" key="1">
    <source>
        <dbReference type="PROSITE-ProRule" id="PRU00325"/>
    </source>
</evidence>
<feature type="domain" description="SWIM-type" evidence="2">
    <location>
        <begin position="97"/>
        <end position="128"/>
    </location>
</feature>
<dbReference type="PANTHER" id="PTHR35385">
    <property type="entry name" value="PROTEIN B, PUTATIVE-RELATED-RELATED"/>
    <property type="match status" value="1"/>
</dbReference>
<evidence type="ECO:0000259" key="2">
    <source>
        <dbReference type="PROSITE" id="PS50966"/>
    </source>
</evidence>
<evidence type="ECO:0000313" key="3">
    <source>
        <dbReference type="EMBL" id="KAK4320696.1"/>
    </source>
</evidence>